<evidence type="ECO:0000313" key="11">
    <source>
        <dbReference type="EMBL" id="RMC92543.1"/>
    </source>
</evidence>
<evidence type="ECO:0000259" key="10">
    <source>
        <dbReference type="Pfam" id="PF03553"/>
    </source>
</evidence>
<name>A0A3M0S2P8_9CLOT</name>
<dbReference type="EMBL" id="RFAQ01000112">
    <property type="protein sequence ID" value="RMC92543.1"/>
    <property type="molecule type" value="Genomic_DNA"/>
</dbReference>
<keyword evidence="5 9" id="KW-0812">Transmembrane</keyword>
<feature type="transmembrane region" description="Helical" evidence="9">
    <location>
        <begin position="72"/>
        <end position="94"/>
    </location>
</feature>
<dbReference type="PANTHER" id="PTHR33451">
    <property type="entry name" value="MALATE-2H(+)/NA(+)-LACTATE ANTIPORTER"/>
    <property type="match status" value="1"/>
</dbReference>
<evidence type="ECO:0000256" key="1">
    <source>
        <dbReference type="ARBA" id="ARBA00004651"/>
    </source>
</evidence>
<keyword evidence="3" id="KW-0050">Antiport</keyword>
<dbReference type="PANTHER" id="PTHR33451:SF3">
    <property type="entry name" value="MALATE-2H(+)_NA(+)-LACTATE ANTIPORTER"/>
    <property type="match status" value="1"/>
</dbReference>
<dbReference type="RefSeq" id="WP_013240624.1">
    <property type="nucleotide sequence ID" value="NZ_CP110420.1"/>
</dbReference>
<evidence type="ECO:0000313" key="12">
    <source>
        <dbReference type="Proteomes" id="UP000277999"/>
    </source>
</evidence>
<proteinExistence type="inferred from homology"/>
<sequence length="485" mass="52139">MEGKKNQNKKREMSVGVAVLIFVLVAGAIAVQKAVFQGDMGSMFFICWLFLIPIGVFFGYDSNELTKSSFNFIQKAIPAIFILLAAGSLIGTWIAAGTTPAVIYYGIKIINPKVFLVTTLLLSSALSMFTGSAYGTMGTVGVAMMGIGSGLNVPPAITAGAVICGAYFGNRLSPMADTTILASTTTGINIFKYIKFALNDQVPAYLITVIFFLVIGFRYGGSIDPGTTREIVTGLQSNFHLGIITLTPLVITGILLAKKQPALIAILSGSVSAIFVSIFYQGVPVARAFNIFYSGYSLETQSKVMQTLLNRGGIDSMWSLAGITLFGFAVAGMLQHMKVLETIAEAMVKRVHTTVGLTFITLLLGFLGNAIALSQNFAIVMTGTLMAPIYKRYNLQVLCCCRDVEAGGTYGALFFPWNSNTVFAASVLGVSAGAFIPYLILLYITPIIIIGYAITNFKMLKIYSDEKYVDVSERLKSDPDPDIII</sequence>
<evidence type="ECO:0000256" key="5">
    <source>
        <dbReference type="ARBA" id="ARBA00022692"/>
    </source>
</evidence>
<keyword evidence="6 9" id="KW-1133">Transmembrane helix</keyword>
<dbReference type="Pfam" id="PF03553">
    <property type="entry name" value="Na_H_antiporter"/>
    <property type="match status" value="1"/>
</dbReference>
<organism evidence="11 12">
    <name type="scientific">Clostridium autoethanogenum</name>
    <dbReference type="NCBI Taxonomy" id="84023"/>
    <lineage>
        <taxon>Bacteria</taxon>
        <taxon>Bacillati</taxon>
        <taxon>Bacillota</taxon>
        <taxon>Clostridia</taxon>
        <taxon>Eubacteriales</taxon>
        <taxon>Clostridiaceae</taxon>
        <taxon>Clostridium</taxon>
    </lineage>
</organism>
<feature type="transmembrane region" description="Helical" evidence="9">
    <location>
        <begin position="317"/>
        <end position="334"/>
    </location>
</feature>
<feature type="domain" description="Na+/H+ antiporter NhaC-like C-terminal" evidence="10">
    <location>
        <begin position="165"/>
        <end position="456"/>
    </location>
</feature>
<dbReference type="GO" id="GO:0015297">
    <property type="term" value="F:antiporter activity"/>
    <property type="evidence" value="ECO:0007669"/>
    <property type="project" value="UniProtKB-KW"/>
</dbReference>
<comment type="caution">
    <text evidence="11">The sequence shown here is derived from an EMBL/GenBank/DDBJ whole genome shotgun (WGS) entry which is preliminary data.</text>
</comment>
<feature type="transmembrane region" description="Helical" evidence="9">
    <location>
        <begin position="202"/>
        <end position="219"/>
    </location>
</feature>
<feature type="transmembrane region" description="Helical" evidence="9">
    <location>
        <begin position="114"/>
        <end position="135"/>
    </location>
</feature>
<dbReference type="Proteomes" id="UP000277999">
    <property type="component" value="Unassembled WGS sequence"/>
</dbReference>
<accession>A0A3M0S2P8</accession>
<evidence type="ECO:0000256" key="8">
    <source>
        <dbReference type="ARBA" id="ARBA00038435"/>
    </source>
</evidence>
<evidence type="ECO:0000256" key="6">
    <source>
        <dbReference type="ARBA" id="ARBA00022989"/>
    </source>
</evidence>
<feature type="transmembrane region" description="Helical" evidence="9">
    <location>
        <begin position="40"/>
        <end position="60"/>
    </location>
</feature>
<feature type="transmembrane region" description="Helical" evidence="9">
    <location>
        <begin position="239"/>
        <end position="257"/>
    </location>
</feature>
<evidence type="ECO:0000256" key="3">
    <source>
        <dbReference type="ARBA" id="ARBA00022449"/>
    </source>
</evidence>
<evidence type="ECO:0000256" key="2">
    <source>
        <dbReference type="ARBA" id="ARBA00022448"/>
    </source>
</evidence>
<gene>
    <name evidence="11" type="ORF">D9O40_20140</name>
</gene>
<evidence type="ECO:0000256" key="4">
    <source>
        <dbReference type="ARBA" id="ARBA00022475"/>
    </source>
</evidence>
<keyword evidence="7 9" id="KW-0472">Membrane</keyword>
<feature type="transmembrane region" description="Helical" evidence="9">
    <location>
        <begin position="264"/>
        <end position="283"/>
    </location>
</feature>
<evidence type="ECO:0000256" key="7">
    <source>
        <dbReference type="ARBA" id="ARBA00023136"/>
    </source>
</evidence>
<dbReference type="GO" id="GO:0005886">
    <property type="term" value="C:plasma membrane"/>
    <property type="evidence" value="ECO:0007669"/>
    <property type="project" value="UniProtKB-SubCell"/>
</dbReference>
<keyword evidence="2" id="KW-0813">Transport</keyword>
<dbReference type="AlphaFoldDB" id="A0A3M0S2P8"/>
<keyword evidence="4" id="KW-1003">Cell membrane</keyword>
<feature type="transmembrane region" description="Helical" evidence="9">
    <location>
        <begin position="355"/>
        <end position="378"/>
    </location>
</feature>
<feature type="transmembrane region" description="Helical" evidence="9">
    <location>
        <begin position="423"/>
        <end position="454"/>
    </location>
</feature>
<reference evidence="11 12" key="1">
    <citation type="submission" date="2018-10" db="EMBL/GenBank/DDBJ databases">
        <title>Genome-centric metagenomics revealed C2 chemical producing, CO utilizing Clostridium with novel acetogenic gene cluster.</title>
        <authorList>
            <person name="Kang H."/>
            <person name="Park B."/>
            <person name="Choi I.G."/>
            <person name="Chang I.S."/>
        </authorList>
    </citation>
    <scope>NUCLEOTIDE SEQUENCE [LARGE SCALE GENOMIC DNA]</scope>
    <source>
        <strain evidence="11 12">H21-9</strain>
    </source>
</reference>
<dbReference type="InterPro" id="IPR018461">
    <property type="entry name" value="Na/H_Antiport_NhaC-like_C"/>
</dbReference>
<protein>
    <submittedName>
        <fullName evidence="11">Sodium:proton antiporter</fullName>
    </submittedName>
</protein>
<dbReference type="InterPro" id="IPR052180">
    <property type="entry name" value="NhaC_Na-H+_Antiporter"/>
</dbReference>
<evidence type="ECO:0000256" key="9">
    <source>
        <dbReference type="SAM" id="Phobius"/>
    </source>
</evidence>
<comment type="subcellular location">
    <subcellularLocation>
        <location evidence="1">Cell membrane</location>
        <topology evidence="1">Multi-pass membrane protein</topology>
    </subcellularLocation>
</comment>
<comment type="similarity">
    <text evidence="8">Belongs to the NhaC Na(+)/H(+) (TC 2.A.35) antiporter family.</text>
</comment>